<sequence length="229" mass="26920">MTGTGKKLEKCDYYDSFFKLRGTFNNIRENEYTQFLYNKDQVLRNIALNLIENYEAQYKLCKTSNENKECCNYLNKWLNEKKAIYTSNTKCKSHNDLWENYIEKLWKQMQQDVQDKERCQRNTSGPQYFPSQWIISSCDNDNPVEILSTCPEVPHSKDPVCPATNTPTHSSCKPFSSVVMKLNNLIRGGKKKGRNKDKDTNESFRYHDNNNMETSDSRFNVIYNSFQNS</sequence>
<dbReference type="EMBL" id="FLQU01001873">
    <property type="protein sequence ID" value="SBS94764.1"/>
    <property type="molecule type" value="Genomic_DNA"/>
</dbReference>
<dbReference type="Proteomes" id="UP000078560">
    <property type="component" value="Unassembled WGS sequence"/>
</dbReference>
<evidence type="ECO:0000313" key="3">
    <source>
        <dbReference type="Proteomes" id="UP000078560"/>
    </source>
</evidence>
<feature type="region of interest" description="Disordered" evidence="1">
    <location>
        <begin position="187"/>
        <end position="211"/>
    </location>
</feature>
<organism evidence="2 3">
    <name type="scientific">Plasmodium ovale curtisi</name>
    <dbReference type="NCBI Taxonomy" id="864141"/>
    <lineage>
        <taxon>Eukaryota</taxon>
        <taxon>Sar</taxon>
        <taxon>Alveolata</taxon>
        <taxon>Apicomplexa</taxon>
        <taxon>Aconoidasida</taxon>
        <taxon>Haemosporida</taxon>
        <taxon>Plasmodiidae</taxon>
        <taxon>Plasmodium</taxon>
        <taxon>Plasmodium (Plasmodium)</taxon>
    </lineage>
</organism>
<proteinExistence type="predicted"/>
<name>A0A1A8WSC6_PLAOA</name>
<gene>
    <name evidence="2" type="ORF">POVCU2_0090410</name>
</gene>
<reference evidence="3" key="1">
    <citation type="submission" date="2016-05" db="EMBL/GenBank/DDBJ databases">
        <authorList>
            <person name="Naeem Raeece"/>
        </authorList>
    </citation>
    <scope>NUCLEOTIDE SEQUENCE [LARGE SCALE GENOMIC DNA]</scope>
</reference>
<protein>
    <submittedName>
        <fullName evidence="2">PIR Superfamily Protein</fullName>
    </submittedName>
</protein>
<evidence type="ECO:0000313" key="2">
    <source>
        <dbReference type="EMBL" id="SBS94764.1"/>
    </source>
</evidence>
<feature type="compositionally biased region" description="Basic and acidic residues" evidence="1">
    <location>
        <begin position="196"/>
        <end position="210"/>
    </location>
</feature>
<dbReference type="AlphaFoldDB" id="A0A1A8WSC6"/>
<accession>A0A1A8WSC6</accession>
<evidence type="ECO:0000256" key="1">
    <source>
        <dbReference type="SAM" id="MobiDB-lite"/>
    </source>
</evidence>